<keyword evidence="2" id="KW-0812">Transmembrane</keyword>
<evidence type="ECO:0000256" key="1">
    <source>
        <dbReference type="SAM" id="MobiDB-lite"/>
    </source>
</evidence>
<name>A0A2U1FFJ2_9PSEU</name>
<evidence type="ECO:0000313" key="3">
    <source>
        <dbReference type="EMBL" id="PVZ10906.1"/>
    </source>
</evidence>
<comment type="caution">
    <text evidence="3">The sequence shown here is derived from an EMBL/GenBank/DDBJ whole genome shotgun (WGS) entry which is preliminary data.</text>
</comment>
<dbReference type="Proteomes" id="UP000245639">
    <property type="component" value="Unassembled WGS sequence"/>
</dbReference>
<evidence type="ECO:0000256" key="2">
    <source>
        <dbReference type="SAM" id="Phobius"/>
    </source>
</evidence>
<feature type="region of interest" description="Disordered" evidence="1">
    <location>
        <begin position="121"/>
        <end position="142"/>
    </location>
</feature>
<gene>
    <name evidence="3" type="ORF">C8D89_104119</name>
</gene>
<sequence>MSDDEHAAAAGPGRPDRPDGPDAVLPGPQDPEVATALARTQADLAAHAARTPPMPPGLLADIDRALAAERSRTTSPGAPGIPTPPPPRRRRGRVLAALAAAAAVAAVVAAVIAAVVPGRTADPPAPSAAPTAPTAPTPSDMPVLAGGDGPAALRAGLGRSDYGPLADPDRLAGCLAAHGVPAGVRPVGARQVVVDGRPGVLLVLPTGIAARFRLLAVGPDCAAGVPLTLSDTLVGR</sequence>
<keyword evidence="4" id="KW-1185">Reference proteome</keyword>
<protein>
    <recommendedName>
        <fullName evidence="5">Anti-sigma-M factor RsmA</fullName>
    </recommendedName>
</protein>
<feature type="transmembrane region" description="Helical" evidence="2">
    <location>
        <begin position="94"/>
        <end position="116"/>
    </location>
</feature>
<evidence type="ECO:0008006" key="5">
    <source>
        <dbReference type="Google" id="ProtNLM"/>
    </source>
</evidence>
<dbReference type="RefSeq" id="WP_116707937.1">
    <property type="nucleotide sequence ID" value="NZ_QEKW01000004.1"/>
</dbReference>
<reference evidence="3 4" key="1">
    <citation type="submission" date="2018-04" db="EMBL/GenBank/DDBJ databases">
        <title>Genomic Encyclopedia of Type Strains, Phase IV (KMG-IV): sequencing the most valuable type-strain genomes for metagenomic binning, comparative biology and taxonomic classification.</title>
        <authorList>
            <person name="Goeker M."/>
        </authorList>
    </citation>
    <scope>NUCLEOTIDE SEQUENCE [LARGE SCALE GENOMIC DNA]</scope>
    <source>
        <strain evidence="3 4">DSM 45771</strain>
    </source>
</reference>
<feature type="region of interest" description="Disordered" evidence="1">
    <location>
        <begin position="1"/>
        <end position="90"/>
    </location>
</feature>
<feature type="compositionally biased region" description="Low complexity" evidence="1">
    <location>
        <begin position="121"/>
        <end position="140"/>
    </location>
</feature>
<evidence type="ECO:0000313" key="4">
    <source>
        <dbReference type="Proteomes" id="UP000245639"/>
    </source>
</evidence>
<feature type="compositionally biased region" description="Basic and acidic residues" evidence="1">
    <location>
        <begin position="61"/>
        <end position="72"/>
    </location>
</feature>
<organism evidence="3 4">
    <name type="scientific">Actinomycetospora cinnamomea</name>
    <dbReference type="NCBI Taxonomy" id="663609"/>
    <lineage>
        <taxon>Bacteria</taxon>
        <taxon>Bacillati</taxon>
        <taxon>Actinomycetota</taxon>
        <taxon>Actinomycetes</taxon>
        <taxon>Pseudonocardiales</taxon>
        <taxon>Pseudonocardiaceae</taxon>
        <taxon>Actinomycetospora</taxon>
    </lineage>
</organism>
<dbReference type="EMBL" id="QEKW01000004">
    <property type="protein sequence ID" value="PVZ10906.1"/>
    <property type="molecule type" value="Genomic_DNA"/>
</dbReference>
<accession>A0A2U1FFJ2</accession>
<keyword evidence="2" id="KW-0472">Membrane</keyword>
<dbReference type="OrthoDB" id="4566632at2"/>
<dbReference type="AlphaFoldDB" id="A0A2U1FFJ2"/>
<keyword evidence="2" id="KW-1133">Transmembrane helix</keyword>
<proteinExistence type="predicted"/>